<sequence>MASNQLSRWRSLVPHVLWHEHCAILSNIRHTLILPAGNGVDISEDERFHLSLLNGRVWSKDNFWYLAFLPKFPSLARDPLFEPLGIPFPHLPILQREDSLWIMRPSLADKWIQLEFYLVATFNLVRDKFLQLVPVQTVLPPYPRSTNYHGPHGSEEAARRAAHRARRLFLGWLCLLAAGIASSAQSRENSPPLWYRTIAQARPAFPPFWLDKITSSPILTDFSPACPRRGLVVNMRRQWGFMEMMDVFRVPSLPIWLCFPHHTDFDYRLAKELVPSKEDVVEARHIHDEGGVEVDVIQHQSWYSTAVSMPASLQSIYSQTNNPSLGHNVISTTNAYIKHGSPPTHSDVLGTGDEQVVGGRQEASDDSLNALAYFFRRRKAENERRDLSRFSDNDLMLMRRKGQELCAGSALYVWEELPSFPWYERLRVPVQERREVWNSYTPTQRVYDEFEDAWDCALDFAPLEDTECNIPGCRDPYHDHAHEGGALGNEGPSLPPHLRDPMTYHQSVALEEGEWCGLSFTRKQMDEFIDVLKYRYGIAIPKRLNPPSPKENNTVPSSLLDALWGMVQEAAVKEVQWQDQHVTTIVAEFFSIIKAHMVVPSHLSDCHMPEEQFNRERNAWGLTVTRLPPHLAETTGRYIIDTLTSRNQGWFIAVKDRTSLREVMRRRLGPGNSQITRGLLERGVGFTVLWTTPLQTSYPVPYLISPVYRPETYKFNYADYRMYVERRLSLFKDQAIATAALQRGGILWRLAMESNVDIDCVGSLSRQEFAIATKETRTGNVTYVQGVLTTEVINAIIGVYKVYTGKGEQTADVSWWPKDSTWDSSGYNCGHWTLQCEDWFRRRRDSVVAGTAYPRKTKDWQSALRLRLPLTRSLTRGMERSIEEI</sequence>
<dbReference type="EMBL" id="JASBNA010000031">
    <property type="protein sequence ID" value="KAK7683374.1"/>
    <property type="molecule type" value="Genomic_DNA"/>
</dbReference>
<name>A0AAW0FWA9_9APHY</name>
<dbReference type="Proteomes" id="UP001385951">
    <property type="component" value="Unassembled WGS sequence"/>
</dbReference>
<gene>
    <name evidence="1" type="ORF">QCA50_013636</name>
</gene>
<accession>A0AAW0FWA9</accession>
<evidence type="ECO:0000313" key="1">
    <source>
        <dbReference type="EMBL" id="KAK7683374.1"/>
    </source>
</evidence>
<organism evidence="1 2">
    <name type="scientific">Cerrena zonata</name>
    <dbReference type="NCBI Taxonomy" id="2478898"/>
    <lineage>
        <taxon>Eukaryota</taxon>
        <taxon>Fungi</taxon>
        <taxon>Dikarya</taxon>
        <taxon>Basidiomycota</taxon>
        <taxon>Agaricomycotina</taxon>
        <taxon>Agaricomycetes</taxon>
        <taxon>Polyporales</taxon>
        <taxon>Cerrenaceae</taxon>
        <taxon>Cerrena</taxon>
    </lineage>
</organism>
<dbReference type="AlphaFoldDB" id="A0AAW0FWA9"/>
<protein>
    <submittedName>
        <fullName evidence="1">Uncharacterized protein</fullName>
    </submittedName>
</protein>
<keyword evidence="2" id="KW-1185">Reference proteome</keyword>
<evidence type="ECO:0000313" key="2">
    <source>
        <dbReference type="Proteomes" id="UP001385951"/>
    </source>
</evidence>
<comment type="caution">
    <text evidence="1">The sequence shown here is derived from an EMBL/GenBank/DDBJ whole genome shotgun (WGS) entry which is preliminary data.</text>
</comment>
<proteinExistence type="predicted"/>
<reference evidence="1 2" key="1">
    <citation type="submission" date="2022-09" db="EMBL/GenBank/DDBJ databases">
        <authorList>
            <person name="Palmer J.M."/>
        </authorList>
    </citation>
    <scope>NUCLEOTIDE SEQUENCE [LARGE SCALE GENOMIC DNA]</scope>
    <source>
        <strain evidence="1 2">DSM 7382</strain>
    </source>
</reference>